<keyword evidence="2" id="KW-1185">Reference proteome</keyword>
<gene>
    <name evidence="1" type="ORF">BT96DRAFT_928714</name>
</gene>
<dbReference type="Proteomes" id="UP000799118">
    <property type="component" value="Unassembled WGS sequence"/>
</dbReference>
<evidence type="ECO:0000313" key="2">
    <source>
        <dbReference type="Proteomes" id="UP000799118"/>
    </source>
</evidence>
<accession>A0A6A4GK26</accession>
<reference evidence="1" key="1">
    <citation type="journal article" date="2019" name="Environ. Microbiol.">
        <title>Fungal ecological strategies reflected in gene transcription - a case study of two litter decomposers.</title>
        <authorList>
            <person name="Barbi F."/>
            <person name="Kohler A."/>
            <person name="Barry K."/>
            <person name="Baskaran P."/>
            <person name="Daum C."/>
            <person name="Fauchery L."/>
            <person name="Ihrmark K."/>
            <person name="Kuo A."/>
            <person name="LaButti K."/>
            <person name="Lipzen A."/>
            <person name="Morin E."/>
            <person name="Grigoriev I.V."/>
            <person name="Henrissat B."/>
            <person name="Lindahl B."/>
            <person name="Martin F."/>
        </authorList>
    </citation>
    <scope>NUCLEOTIDE SEQUENCE</scope>
    <source>
        <strain evidence="1">JB14</strain>
    </source>
</reference>
<evidence type="ECO:0000313" key="1">
    <source>
        <dbReference type="EMBL" id="KAE9385614.1"/>
    </source>
</evidence>
<sequence>MDLRHYLDSDSGSETISTASGQCIRHPNQVLQKIDVALPSARPSFHFIRGYTQLV</sequence>
<dbReference type="EMBL" id="ML769963">
    <property type="protein sequence ID" value="KAE9385614.1"/>
    <property type="molecule type" value="Genomic_DNA"/>
</dbReference>
<protein>
    <submittedName>
        <fullName evidence="1">Uncharacterized protein</fullName>
    </submittedName>
</protein>
<dbReference type="AlphaFoldDB" id="A0A6A4GK26"/>
<feature type="non-terminal residue" evidence="1">
    <location>
        <position position="55"/>
    </location>
</feature>
<name>A0A6A4GK26_9AGAR</name>
<organism evidence="1 2">
    <name type="scientific">Gymnopus androsaceus JB14</name>
    <dbReference type="NCBI Taxonomy" id="1447944"/>
    <lineage>
        <taxon>Eukaryota</taxon>
        <taxon>Fungi</taxon>
        <taxon>Dikarya</taxon>
        <taxon>Basidiomycota</taxon>
        <taxon>Agaricomycotina</taxon>
        <taxon>Agaricomycetes</taxon>
        <taxon>Agaricomycetidae</taxon>
        <taxon>Agaricales</taxon>
        <taxon>Marasmiineae</taxon>
        <taxon>Omphalotaceae</taxon>
        <taxon>Gymnopus</taxon>
    </lineage>
</organism>
<proteinExistence type="predicted"/>